<accession>A0A511N3F3</accession>
<protein>
    <submittedName>
        <fullName evidence="1">Uncharacterized protein</fullName>
    </submittedName>
</protein>
<gene>
    <name evidence="1" type="ORF">DC3_30070</name>
</gene>
<proteinExistence type="predicted"/>
<dbReference type="Proteomes" id="UP000321306">
    <property type="component" value="Unassembled WGS sequence"/>
</dbReference>
<reference evidence="1 2" key="1">
    <citation type="submission" date="2019-07" db="EMBL/GenBank/DDBJ databases">
        <title>Whole genome shotgun sequence of Deinococcus cellulosilyticus NBRC 106333.</title>
        <authorList>
            <person name="Hosoyama A."/>
            <person name="Uohara A."/>
            <person name="Ohji S."/>
            <person name="Ichikawa N."/>
        </authorList>
    </citation>
    <scope>NUCLEOTIDE SEQUENCE [LARGE SCALE GENOMIC DNA]</scope>
    <source>
        <strain evidence="1 2">NBRC 106333</strain>
    </source>
</reference>
<evidence type="ECO:0000313" key="1">
    <source>
        <dbReference type="EMBL" id="GEM47372.1"/>
    </source>
</evidence>
<dbReference type="EMBL" id="BJXB01000013">
    <property type="protein sequence ID" value="GEM47372.1"/>
    <property type="molecule type" value="Genomic_DNA"/>
</dbReference>
<dbReference type="AlphaFoldDB" id="A0A511N3F3"/>
<name>A0A511N3F3_DEIC1</name>
<keyword evidence="2" id="KW-1185">Reference proteome</keyword>
<comment type="caution">
    <text evidence="1">The sequence shown here is derived from an EMBL/GenBank/DDBJ whole genome shotgun (WGS) entry which is preliminary data.</text>
</comment>
<evidence type="ECO:0000313" key="2">
    <source>
        <dbReference type="Proteomes" id="UP000321306"/>
    </source>
</evidence>
<dbReference type="OrthoDB" id="9782155at2"/>
<dbReference type="RefSeq" id="WP_146885581.1">
    <property type="nucleotide sequence ID" value="NZ_BJXB01000013.1"/>
</dbReference>
<sequence>MTTTTHYTLTVSPRDERENVRLGTVESSNHPGFSAGDQIQAEGVTLVPRGEEDILPVMLTNLSTNTTYTATLHFGEGDLQEYQIAGEEG</sequence>
<organism evidence="1 2">
    <name type="scientific">Deinococcus cellulosilyticus (strain DSM 18568 / NBRC 106333 / KACC 11606 / 5516J-15)</name>
    <dbReference type="NCBI Taxonomy" id="1223518"/>
    <lineage>
        <taxon>Bacteria</taxon>
        <taxon>Thermotogati</taxon>
        <taxon>Deinococcota</taxon>
        <taxon>Deinococci</taxon>
        <taxon>Deinococcales</taxon>
        <taxon>Deinococcaceae</taxon>
        <taxon>Deinococcus</taxon>
    </lineage>
</organism>